<evidence type="ECO:0000313" key="5">
    <source>
        <dbReference type="EMBL" id="CAH1784918.1"/>
    </source>
</evidence>
<reference evidence="5" key="1">
    <citation type="submission" date="2022-03" db="EMBL/GenBank/DDBJ databases">
        <authorList>
            <person name="Martin C."/>
        </authorList>
    </citation>
    <scope>NUCLEOTIDE SEQUENCE</scope>
</reference>
<keyword evidence="6" id="KW-1185">Reference proteome</keyword>
<comment type="similarity">
    <text evidence="1">Belongs to the class I-like SAM-binding methyltransferase superfamily. NNMT/PNMT/TEMT family.</text>
</comment>
<organism evidence="5 6">
    <name type="scientific">Owenia fusiformis</name>
    <name type="common">Polychaete worm</name>
    <dbReference type="NCBI Taxonomy" id="6347"/>
    <lineage>
        <taxon>Eukaryota</taxon>
        <taxon>Metazoa</taxon>
        <taxon>Spiralia</taxon>
        <taxon>Lophotrochozoa</taxon>
        <taxon>Annelida</taxon>
        <taxon>Polychaeta</taxon>
        <taxon>Sedentaria</taxon>
        <taxon>Canalipalpata</taxon>
        <taxon>Sabellida</taxon>
        <taxon>Oweniida</taxon>
        <taxon>Oweniidae</taxon>
        <taxon>Owenia</taxon>
    </lineage>
</organism>
<dbReference type="EMBL" id="CAIIXF020000005">
    <property type="protein sequence ID" value="CAH1784918.1"/>
    <property type="molecule type" value="Genomic_DNA"/>
</dbReference>
<sequence>LLPQNRKEIEKWLEADKDAINWDEHIQHICELDNNRNIEARKSLMRSKIKDVIWCNALLLNPIAPVDATFDVVGTSFMLECAAGSDTPETFRQLIKNASNLVKPGGFLVQLLSGPCTYWRVKNVYFRSNAPTREYAEESIRLAGFDILKSQCYDIPGDLDKLDGKEMYLIVSQKR</sequence>
<comment type="caution">
    <text evidence="5">The sequence shown here is derived from an EMBL/GenBank/DDBJ whole genome shotgun (WGS) entry which is preliminary data.</text>
</comment>
<dbReference type="Pfam" id="PF01234">
    <property type="entry name" value="NNMT_PNMT_TEMT"/>
    <property type="match status" value="1"/>
</dbReference>
<dbReference type="InterPro" id="IPR029063">
    <property type="entry name" value="SAM-dependent_MTases_sf"/>
</dbReference>
<dbReference type="AlphaFoldDB" id="A0A8J1XFQ7"/>
<dbReference type="GO" id="GO:0005829">
    <property type="term" value="C:cytosol"/>
    <property type="evidence" value="ECO:0007669"/>
    <property type="project" value="TreeGrafter"/>
</dbReference>
<name>A0A8J1XFQ7_OWEFU</name>
<evidence type="ECO:0000256" key="1">
    <source>
        <dbReference type="ARBA" id="ARBA00007996"/>
    </source>
</evidence>
<keyword evidence="3" id="KW-0808">Transferase</keyword>
<gene>
    <name evidence="5" type="ORF">OFUS_LOCUS11040</name>
</gene>
<dbReference type="PROSITE" id="PS51681">
    <property type="entry name" value="SAM_MT_NNMT_PNMT_TEMT"/>
    <property type="match status" value="1"/>
</dbReference>
<dbReference type="PANTHER" id="PTHR10867:SF17">
    <property type="entry name" value="NICOTINAMIDE N-METHYLTRANSFERASE"/>
    <property type="match status" value="1"/>
</dbReference>
<proteinExistence type="inferred from homology"/>
<keyword evidence="4" id="KW-0949">S-adenosyl-L-methionine</keyword>
<dbReference type="InterPro" id="IPR000940">
    <property type="entry name" value="NNMT_TEMT_trans"/>
</dbReference>
<feature type="non-terminal residue" evidence="5">
    <location>
        <position position="175"/>
    </location>
</feature>
<accession>A0A8J1XFQ7</accession>
<dbReference type="OrthoDB" id="10050085at2759"/>
<protein>
    <submittedName>
        <fullName evidence="5">Uncharacterized protein</fullName>
    </submittedName>
</protein>
<evidence type="ECO:0000256" key="4">
    <source>
        <dbReference type="ARBA" id="ARBA00022691"/>
    </source>
</evidence>
<evidence type="ECO:0000256" key="2">
    <source>
        <dbReference type="ARBA" id="ARBA00022603"/>
    </source>
</evidence>
<dbReference type="GO" id="GO:0032259">
    <property type="term" value="P:methylation"/>
    <property type="evidence" value="ECO:0007669"/>
    <property type="project" value="UniProtKB-KW"/>
</dbReference>
<dbReference type="GO" id="GO:0008170">
    <property type="term" value="F:N-methyltransferase activity"/>
    <property type="evidence" value="ECO:0007669"/>
    <property type="project" value="TreeGrafter"/>
</dbReference>
<evidence type="ECO:0000256" key="3">
    <source>
        <dbReference type="ARBA" id="ARBA00022679"/>
    </source>
</evidence>
<dbReference type="SUPFAM" id="SSF53335">
    <property type="entry name" value="S-adenosyl-L-methionine-dependent methyltransferases"/>
    <property type="match status" value="1"/>
</dbReference>
<dbReference type="Proteomes" id="UP000749559">
    <property type="component" value="Unassembled WGS sequence"/>
</dbReference>
<keyword evidence="2" id="KW-0489">Methyltransferase</keyword>
<dbReference type="PANTHER" id="PTHR10867">
    <property type="entry name" value="NNMT/PNMT/TEMT FAMILY MEMBER"/>
    <property type="match status" value="1"/>
</dbReference>
<dbReference type="Gene3D" id="3.40.50.150">
    <property type="entry name" value="Vaccinia Virus protein VP39"/>
    <property type="match status" value="1"/>
</dbReference>
<evidence type="ECO:0000313" key="6">
    <source>
        <dbReference type="Proteomes" id="UP000749559"/>
    </source>
</evidence>